<sequence>MLSVVLGSHRRVIDSQRLIVIVGARTTRRLAGPGVPPPSPLFPGRPARLSSECLAALFPCLLLDDAIRNLPHEVHFLLDNLRNFARPTLDVERSRRRDVPSASALPAQQLPNDYDDDAELVSTLAWRRWSRAAYFAISKESVLEEWKCWLGAHQNYLDLPPLANAPDNRRRPVGASQSQGAEPVQLRPAHHWQPMTTSKTSARNMCPSTTISTPTPLRSCLRCAIVRVHPCAPSSSPSVSSSAYRLTPSTPLRQRLRARSLRAIRAPSRQGACICARGMLEGEMGAERVLTECGGRGTTACEDGREVDGESEPRTHFDSTTLAFRPGEEIIVGWEWNDAGGARSRAMEALQSCQRQHSAQRHLIARLTNILPCERGVIARTLCTCCPCPAASLQVLPAKEEGSGSESENDRDDGTEDVGRGEDVEHDCIIRAMKRVPPSRYSDTVRGHSASACVLIFVGADAASFYLSIERLHFDTDIDCAHRHLRLDDNAQASISFYGPASRERRGRRLLDPGAYSDWQASGRGWAVHHLESYHHGEVGHTCTKTIRAARGRGGRHPVAGVEAYEVGMRRARSGAREAGRREWAAGGGLRSAGKCGVELSERTTEFGGLTMDVTLRCSSSRTSSQVSLMRLEDYLLSRSLPLATVLHNKGTQGVIHLPTHSAAVDTGLPVVQGGDNADLNAYAGNSCIVPAWSSYVLLWTLGTLVGIGGNRRKLGLHVRTTSSPGMLSEIYEVAAARLMRLPPTSLPRLVLPPRHAFRRNGDISHGAAIHWRLTVSRGLQCREIDAPRPPPRPSTFVPAVAKGQTHNKCSTRSWAAAPPPIVAVVTAFSAQYGGYLGGFFSHLTHFLQLESRALGAPSSLTVRARRRLYGGPLALSPRSARAPRCRPSSRATSLVTN</sequence>
<feature type="region of interest" description="Disordered" evidence="1">
    <location>
        <begin position="878"/>
        <end position="898"/>
    </location>
</feature>
<evidence type="ECO:0000313" key="2">
    <source>
        <dbReference type="EMBL" id="KAJ7192128.1"/>
    </source>
</evidence>
<feature type="region of interest" description="Disordered" evidence="1">
    <location>
        <begin position="92"/>
        <end position="112"/>
    </location>
</feature>
<dbReference type="EMBL" id="JARJCW010000124">
    <property type="protein sequence ID" value="KAJ7192128.1"/>
    <property type="molecule type" value="Genomic_DNA"/>
</dbReference>
<organism evidence="2 3">
    <name type="scientific">Mycena pura</name>
    <dbReference type="NCBI Taxonomy" id="153505"/>
    <lineage>
        <taxon>Eukaryota</taxon>
        <taxon>Fungi</taxon>
        <taxon>Dikarya</taxon>
        <taxon>Basidiomycota</taxon>
        <taxon>Agaricomycotina</taxon>
        <taxon>Agaricomycetes</taxon>
        <taxon>Agaricomycetidae</taxon>
        <taxon>Agaricales</taxon>
        <taxon>Marasmiineae</taxon>
        <taxon>Mycenaceae</taxon>
        <taxon>Mycena</taxon>
    </lineage>
</organism>
<evidence type="ECO:0000313" key="3">
    <source>
        <dbReference type="Proteomes" id="UP001219525"/>
    </source>
</evidence>
<reference evidence="2" key="1">
    <citation type="submission" date="2023-03" db="EMBL/GenBank/DDBJ databases">
        <title>Massive genome expansion in bonnet fungi (Mycena s.s.) driven by repeated elements and novel gene families across ecological guilds.</title>
        <authorList>
            <consortium name="Lawrence Berkeley National Laboratory"/>
            <person name="Harder C.B."/>
            <person name="Miyauchi S."/>
            <person name="Viragh M."/>
            <person name="Kuo A."/>
            <person name="Thoen E."/>
            <person name="Andreopoulos B."/>
            <person name="Lu D."/>
            <person name="Skrede I."/>
            <person name="Drula E."/>
            <person name="Henrissat B."/>
            <person name="Morin E."/>
            <person name="Kohler A."/>
            <person name="Barry K."/>
            <person name="LaButti K."/>
            <person name="Morin E."/>
            <person name="Salamov A."/>
            <person name="Lipzen A."/>
            <person name="Mereny Z."/>
            <person name="Hegedus B."/>
            <person name="Baldrian P."/>
            <person name="Stursova M."/>
            <person name="Weitz H."/>
            <person name="Taylor A."/>
            <person name="Grigoriev I.V."/>
            <person name="Nagy L.G."/>
            <person name="Martin F."/>
            <person name="Kauserud H."/>
        </authorList>
    </citation>
    <scope>NUCLEOTIDE SEQUENCE</scope>
    <source>
        <strain evidence="2">9144</strain>
    </source>
</reference>
<name>A0AAD6Y1E6_9AGAR</name>
<protein>
    <submittedName>
        <fullName evidence="2">Uncharacterized protein</fullName>
    </submittedName>
</protein>
<comment type="caution">
    <text evidence="2">The sequence shown here is derived from an EMBL/GenBank/DDBJ whole genome shotgun (WGS) entry which is preliminary data.</text>
</comment>
<proteinExistence type="predicted"/>
<accession>A0AAD6Y1E6</accession>
<feature type="compositionally biased region" description="Acidic residues" evidence="1">
    <location>
        <begin position="407"/>
        <end position="416"/>
    </location>
</feature>
<keyword evidence="3" id="KW-1185">Reference proteome</keyword>
<dbReference type="AlphaFoldDB" id="A0AAD6Y1E6"/>
<feature type="region of interest" description="Disordered" evidence="1">
    <location>
        <begin position="167"/>
        <end position="188"/>
    </location>
</feature>
<evidence type="ECO:0000256" key="1">
    <source>
        <dbReference type="SAM" id="MobiDB-lite"/>
    </source>
</evidence>
<feature type="region of interest" description="Disordered" evidence="1">
    <location>
        <begin position="399"/>
        <end position="420"/>
    </location>
</feature>
<dbReference type="Proteomes" id="UP001219525">
    <property type="component" value="Unassembled WGS sequence"/>
</dbReference>
<gene>
    <name evidence="2" type="ORF">GGX14DRAFT_406677</name>
</gene>
<feature type="compositionally biased region" description="Low complexity" evidence="1">
    <location>
        <begin position="878"/>
        <end position="892"/>
    </location>
</feature>